<dbReference type="InterPro" id="IPR043519">
    <property type="entry name" value="NT_sf"/>
</dbReference>
<dbReference type="SMART" id="SM00954">
    <property type="entry name" value="RelA_SpoT"/>
    <property type="match status" value="1"/>
</dbReference>
<dbReference type="Gene3D" id="1.10.287.860">
    <property type="entry name" value="Nucleotidyltransferase"/>
    <property type="match status" value="1"/>
</dbReference>
<dbReference type="EMBL" id="CP013659">
    <property type="protein sequence ID" value="ALS76894.1"/>
    <property type="molecule type" value="Genomic_DNA"/>
</dbReference>
<evidence type="ECO:0000256" key="1">
    <source>
        <dbReference type="ARBA" id="ARBA00004976"/>
    </source>
</evidence>
<keyword evidence="5" id="KW-1185">Reference proteome</keyword>
<protein>
    <recommendedName>
        <fullName evidence="3">RelA/SpoT domain-containing protein</fullName>
    </recommendedName>
</protein>
<dbReference type="Pfam" id="PF04607">
    <property type="entry name" value="RelA_SpoT"/>
    <property type="match status" value="1"/>
</dbReference>
<accession>A0A0U2YZA3</accession>
<dbReference type="AlphaFoldDB" id="A0A0U2YZA3"/>
<gene>
    <name evidence="4" type="ORF">AUC31_17450</name>
</gene>
<dbReference type="PANTHER" id="PTHR41773">
    <property type="entry name" value="GTP PYROPHOSPHATASE-RELATED"/>
    <property type="match status" value="1"/>
</dbReference>
<dbReference type="KEGG" id="prt:AUC31_17450"/>
<dbReference type="RefSeq" id="WP_058383595.1">
    <property type="nucleotide sequence ID" value="NZ_CP013659.2"/>
</dbReference>
<dbReference type="STRING" id="200991.AUC31_17450"/>
<evidence type="ECO:0000256" key="2">
    <source>
        <dbReference type="SAM" id="Coils"/>
    </source>
</evidence>
<proteinExistence type="predicted"/>
<keyword evidence="2" id="KW-0175">Coiled coil</keyword>
<name>A0A0U2YZA3_9BACL</name>
<comment type="pathway">
    <text evidence="1">Purine metabolism; ppGpp biosynthesis; ppGpp from GTP: step 1/2.</text>
</comment>
<evidence type="ECO:0000259" key="3">
    <source>
        <dbReference type="SMART" id="SM00954"/>
    </source>
</evidence>
<dbReference type="CDD" id="cd05399">
    <property type="entry name" value="NT_Rel-Spo_like"/>
    <property type="match status" value="1"/>
</dbReference>
<dbReference type="GO" id="GO:0015970">
    <property type="term" value="P:guanosine tetraphosphate biosynthetic process"/>
    <property type="evidence" value="ECO:0007669"/>
    <property type="project" value="UniProtKB-UniPathway"/>
</dbReference>
<dbReference type="PANTHER" id="PTHR41773:SF1">
    <property type="entry name" value="RELA_SPOT DOMAIN-CONTAINING PROTEIN"/>
    <property type="match status" value="1"/>
</dbReference>
<evidence type="ECO:0000313" key="4">
    <source>
        <dbReference type="EMBL" id="ALS76894.1"/>
    </source>
</evidence>
<evidence type="ECO:0000313" key="5">
    <source>
        <dbReference type="Proteomes" id="UP000067683"/>
    </source>
</evidence>
<dbReference type="InterPro" id="IPR007685">
    <property type="entry name" value="RelA_SpoT"/>
</dbReference>
<organism evidence="4 5">
    <name type="scientific">Planococcus rifietoensis</name>
    <dbReference type="NCBI Taxonomy" id="200991"/>
    <lineage>
        <taxon>Bacteria</taxon>
        <taxon>Bacillati</taxon>
        <taxon>Bacillota</taxon>
        <taxon>Bacilli</taxon>
        <taxon>Bacillales</taxon>
        <taxon>Caryophanaceae</taxon>
        <taxon>Planococcus</taxon>
    </lineage>
</organism>
<sequence>MTKEKIINDFEKNLTILEALKPRLKTLIEILIKENAIIVHDVQARVKEKKSLENKISKKEDKYNELKDITDIVGIRIITYFNIDVDLIAKIIEKEFKIDEENSVDKRITDPDRFGYSSLHFVVEFKEERLEFIEYKDFKDIKFEIQIRSILQHAWAEIEHDLGYKTKNELPEGIRRDFSRISSLLEIADNEFYRIKEFLENYEKEVELKLENQTLNVAIDKISLSEYMEKSSIVDEISNSMENIKNNVHIENYYSYKPYNLGALSHFNIKTIAELDSILQENKESIISFFEKWLSDDNELMHIDKSTVLFYLFYVLTYKNFDKEDFVEYMKMVGFNNVLMREILLDFENLKKEDFII</sequence>
<dbReference type="Gene3D" id="3.30.460.10">
    <property type="entry name" value="Beta Polymerase, domain 2"/>
    <property type="match status" value="1"/>
</dbReference>
<dbReference type="UniPathway" id="UPA00908">
    <property type="reaction ID" value="UER00884"/>
</dbReference>
<feature type="domain" description="RelA/SpoT" evidence="3">
    <location>
        <begin position="44"/>
        <end position="170"/>
    </location>
</feature>
<reference evidence="4" key="1">
    <citation type="submission" date="2016-01" db="EMBL/GenBank/DDBJ databases">
        <title>Complete genome of Planococcus rifietoensis type strain M8.</title>
        <authorList>
            <person name="See-Too W.S."/>
        </authorList>
    </citation>
    <scope>NUCLEOTIDE SEQUENCE [LARGE SCALE GENOMIC DNA]</scope>
    <source>
        <strain evidence="4">M8</strain>
    </source>
</reference>
<dbReference type="Proteomes" id="UP000067683">
    <property type="component" value="Chromosome"/>
</dbReference>
<dbReference type="OrthoDB" id="9801824at2"/>
<dbReference type="SUPFAM" id="SSF81301">
    <property type="entry name" value="Nucleotidyltransferase"/>
    <property type="match status" value="1"/>
</dbReference>
<feature type="coiled-coil region" evidence="2">
    <location>
        <begin position="42"/>
        <end position="69"/>
    </location>
</feature>